<dbReference type="PANTHER" id="PTHR47517:SF2">
    <property type="entry name" value="C-TYPE LECTIN DOMAIN-CONTAINING PROTEIN"/>
    <property type="match status" value="1"/>
</dbReference>
<feature type="compositionally biased region" description="Basic residues" evidence="1">
    <location>
        <begin position="49"/>
        <end position="61"/>
    </location>
</feature>
<dbReference type="EMBL" id="CP090895">
    <property type="protein sequence ID" value="ULT91648.1"/>
    <property type="molecule type" value="Genomic_DNA"/>
</dbReference>
<dbReference type="AlphaFoldDB" id="A0AAE9AA14"/>
<feature type="region of interest" description="Disordered" evidence="1">
    <location>
        <begin position="22"/>
        <end position="65"/>
    </location>
</feature>
<dbReference type="Proteomes" id="UP000827892">
    <property type="component" value="Chromosome V"/>
</dbReference>
<evidence type="ECO:0000313" key="3">
    <source>
        <dbReference type="Proteomes" id="UP000827892"/>
    </source>
</evidence>
<dbReference type="PANTHER" id="PTHR47517">
    <property type="entry name" value="C-TYPE LECTIN-RELATED"/>
    <property type="match status" value="1"/>
</dbReference>
<feature type="compositionally biased region" description="Low complexity" evidence="1">
    <location>
        <begin position="34"/>
        <end position="43"/>
    </location>
</feature>
<evidence type="ECO:0008006" key="4">
    <source>
        <dbReference type="Google" id="ProtNLM"/>
    </source>
</evidence>
<evidence type="ECO:0000313" key="2">
    <source>
        <dbReference type="EMBL" id="ULT91648.1"/>
    </source>
</evidence>
<proteinExistence type="predicted"/>
<dbReference type="InterPro" id="IPR016187">
    <property type="entry name" value="CTDL_fold"/>
</dbReference>
<accession>A0AAE9AA14</accession>
<evidence type="ECO:0000256" key="1">
    <source>
        <dbReference type="SAM" id="MobiDB-lite"/>
    </source>
</evidence>
<reference evidence="2 3" key="1">
    <citation type="submission" date="2022-02" db="EMBL/GenBank/DDBJ databases">
        <title>Chromosome-level reference genomes for two strains of Caenorhabditis briggsae: an improved platform for comparative genomics.</title>
        <authorList>
            <person name="Stevens L."/>
            <person name="Andersen E.C."/>
        </authorList>
    </citation>
    <scope>NUCLEOTIDE SEQUENCE [LARGE SCALE GENOMIC DNA]</scope>
    <source>
        <strain evidence="2">QX1410_ONT</strain>
        <tissue evidence="2">Whole-organism</tissue>
    </source>
</reference>
<gene>
    <name evidence="2" type="ORF">L3Y34_009346</name>
</gene>
<sequence length="233" mass="25840">MSKCDTMKKIVKVEFDDDVVEGSSIGRKGHELRSSSSSASWSSEEQPRRGNRKPFPGRRPQRPTEIKETCDDRWLEFKRPNGVWCILVGNPGVTNGYFSQQDAQNACTVAEEALKKTTALGRTVAGLWVGATNLPGCKVSGCGPYNTFQWTDGDTTGIEGFKWGIGEPDNTNWPGATACIQQFIMAPNFVPGPGDSVNWKPAFVNGDLDKYQCNFQVHPWTRLYICGKRGVRR</sequence>
<name>A0AAE9AA14_CAEBR</name>
<protein>
    <recommendedName>
        <fullName evidence="4">C-type lectin domain-containing protein</fullName>
    </recommendedName>
</protein>
<organism evidence="2 3">
    <name type="scientific">Caenorhabditis briggsae</name>
    <dbReference type="NCBI Taxonomy" id="6238"/>
    <lineage>
        <taxon>Eukaryota</taxon>
        <taxon>Metazoa</taxon>
        <taxon>Ecdysozoa</taxon>
        <taxon>Nematoda</taxon>
        <taxon>Chromadorea</taxon>
        <taxon>Rhabditida</taxon>
        <taxon>Rhabditina</taxon>
        <taxon>Rhabditomorpha</taxon>
        <taxon>Rhabditoidea</taxon>
        <taxon>Rhabditidae</taxon>
        <taxon>Peloderinae</taxon>
        <taxon>Caenorhabditis</taxon>
    </lineage>
</organism>
<dbReference type="SUPFAM" id="SSF56436">
    <property type="entry name" value="C-type lectin-like"/>
    <property type="match status" value="1"/>
</dbReference>